<keyword evidence="8 9" id="KW-0090">Biological rhythms</keyword>
<dbReference type="NCBIfam" id="NF006800">
    <property type="entry name" value="PRK09303.1"/>
    <property type="match status" value="1"/>
</dbReference>
<evidence type="ECO:0000256" key="2">
    <source>
        <dbReference type="ARBA" id="ARBA00022553"/>
    </source>
</evidence>
<evidence type="ECO:0000256" key="9">
    <source>
        <dbReference type="HAMAP-Rule" id="MF_01837"/>
    </source>
</evidence>
<evidence type="ECO:0000256" key="4">
    <source>
        <dbReference type="ARBA" id="ARBA00022741"/>
    </source>
</evidence>
<dbReference type="AlphaFoldDB" id="A0A1Z3HNK6"/>
<dbReference type="InterPro" id="IPR036249">
    <property type="entry name" value="Thioredoxin-like_sf"/>
</dbReference>
<dbReference type="InterPro" id="IPR003594">
    <property type="entry name" value="HATPase_dom"/>
</dbReference>
<dbReference type="EMBL" id="CP021983">
    <property type="protein sequence ID" value="ASC71871.1"/>
    <property type="molecule type" value="Genomic_DNA"/>
</dbReference>
<comment type="function">
    <text evidence="9">Member of the two-component regulatory system SasA/RpaA involved in genome-wide circadian gene expression. One of several clock output pathways. Participates in the Kai clock protein complex, the main circadian regulator in cyanobacteria, via its interaction with KaiC. KaiC enhances the autophosphorylation activity of SasA, which then transfers its phosphate group to RpaA to activate it. In addition to its output function, recruits fold-shifted KaiB (KaiB(fs)) to KaiC to cooperatively form the KaiB(6):KaiC(6) complex (independent of SasA kinase activity). Required for robustness of the circadian rhythm of gene expression and is involved in clock output, also required for adaptation to light/dark cycles.</text>
</comment>
<dbReference type="Gene3D" id="3.40.30.10">
    <property type="entry name" value="Glutaredoxin"/>
    <property type="match status" value="1"/>
</dbReference>
<evidence type="ECO:0000256" key="5">
    <source>
        <dbReference type="ARBA" id="ARBA00022777"/>
    </source>
</evidence>
<dbReference type="STRING" id="1641165.XM38_08480"/>
<dbReference type="InterPro" id="IPR036097">
    <property type="entry name" value="HisK_dim/P_sf"/>
</dbReference>
<feature type="domain" description="Histidine kinase" evidence="10">
    <location>
        <begin position="164"/>
        <end position="389"/>
    </location>
</feature>
<dbReference type="GO" id="GO:0005524">
    <property type="term" value="F:ATP binding"/>
    <property type="evidence" value="ECO:0007669"/>
    <property type="project" value="UniProtKB-KW"/>
</dbReference>
<reference evidence="11 12" key="1">
    <citation type="journal article" date="2016" name="Biochim. Biophys. Acta">
        <title>Characterization of red-shifted phycobilisomes isolated from the chlorophyll f-containing cyanobacterium Halomicronema hongdechloris.</title>
        <authorList>
            <person name="Li Y."/>
            <person name="Lin Y."/>
            <person name="Garvey C.J."/>
            <person name="Birch D."/>
            <person name="Corkery R.W."/>
            <person name="Loughlin P.C."/>
            <person name="Scheer H."/>
            <person name="Willows R.D."/>
            <person name="Chen M."/>
        </authorList>
    </citation>
    <scope>NUCLEOTIDE SEQUENCE [LARGE SCALE GENOMIC DNA]</scope>
    <source>
        <strain evidence="11 12">C2206</strain>
    </source>
</reference>
<evidence type="ECO:0000256" key="7">
    <source>
        <dbReference type="ARBA" id="ARBA00023012"/>
    </source>
</evidence>
<dbReference type="FunFam" id="3.30.565.10:FF:000006">
    <property type="entry name" value="Sensor histidine kinase WalK"/>
    <property type="match status" value="1"/>
</dbReference>
<accession>A0A1Z3HNK6</accession>
<dbReference type="PANTHER" id="PTHR43711">
    <property type="entry name" value="TWO-COMPONENT HISTIDINE KINASE"/>
    <property type="match status" value="1"/>
</dbReference>
<dbReference type="Proteomes" id="UP000191901">
    <property type="component" value="Chromosome"/>
</dbReference>
<dbReference type="KEGG" id="hhg:XM38_028250"/>
<organism evidence="11 12">
    <name type="scientific">Halomicronema hongdechloris C2206</name>
    <dbReference type="NCBI Taxonomy" id="1641165"/>
    <lineage>
        <taxon>Bacteria</taxon>
        <taxon>Bacillati</taxon>
        <taxon>Cyanobacteriota</taxon>
        <taxon>Cyanophyceae</taxon>
        <taxon>Nodosilineales</taxon>
        <taxon>Nodosilineaceae</taxon>
        <taxon>Halomicronema</taxon>
    </lineage>
</organism>
<dbReference type="RefSeq" id="WP_080807664.1">
    <property type="nucleotide sequence ID" value="NZ_CP021983.2"/>
</dbReference>
<dbReference type="FunFam" id="1.10.287.130:FF:000154">
    <property type="entry name" value="Adaptive-response sensory kinase"/>
    <property type="match status" value="1"/>
</dbReference>
<dbReference type="SUPFAM" id="SSF47384">
    <property type="entry name" value="Homodimeric domain of signal transducing histidine kinase"/>
    <property type="match status" value="1"/>
</dbReference>
<keyword evidence="3 9" id="KW-0808">Transferase</keyword>
<evidence type="ECO:0000256" key="6">
    <source>
        <dbReference type="ARBA" id="ARBA00022840"/>
    </source>
</evidence>
<keyword evidence="4 9" id="KW-0547">Nucleotide-binding</keyword>
<evidence type="ECO:0000256" key="1">
    <source>
        <dbReference type="ARBA" id="ARBA00000085"/>
    </source>
</evidence>
<dbReference type="SMART" id="SM01248">
    <property type="entry name" value="KaiB"/>
    <property type="match status" value="1"/>
</dbReference>
<dbReference type="Gene3D" id="1.10.287.130">
    <property type="match status" value="1"/>
</dbReference>
<dbReference type="InterPro" id="IPR050736">
    <property type="entry name" value="Sensor_HK_Regulatory"/>
</dbReference>
<name>A0A1Z3HNK6_9CYAN</name>
<dbReference type="Gene3D" id="3.30.565.10">
    <property type="entry name" value="Histidine kinase-like ATPase, C-terminal domain"/>
    <property type="match status" value="1"/>
</dbReference>
<dbReference type="CDD" id="cd00075">
    <property type="entry name" value="HATPase"/>
    <property type="match status" value="1"/>
</dbReference>
<evidence type="ECO:0000313" key="11">
    <source>
        <dbReference type="EMBL" id="ASC71871.1"/>
    </source>
</evidence>
<keyword evidence="7 9" id="KW-0902">Two-component regulatory system</keyword>
<dbReference type="InterPro" id="IPR005467">
    <property type="entry name" value="His_kinase_dom"/>
</dbReference>
<sequence length="390" mass="44347">MEATSQASQASKVPLKLLLFIDKRPSSSDHVRQIRQYLKSLEEHFHINLDVVDVGEHPYLAEHYRLVASPALIKIAPLPQRTLTGSDIVPQLQHWWPRWHQNAQAQVAPAADGASGDELVFYDPNDSIAHSAELMKLSDDIFRLNQVKEELEAQLRFKNRIIAMMAHDLRNPLTAASIAVETLEMGYGHQQEGTTKLSPELTNQLLKHVKTQIRAIDRMITDILQTARGASAELQIQPQDMDLKALCFDVLGAMKNRIREKQQRVQIDIPQDLPHVYADGSQIRRVILNLLDNAIKYTPLKGTVEVMALHRTNQKVQVTIHDSGPGIPEENRDNIFEERFRLQRDESQDGYGLGLALCQRILRAHYGQIWVDSVVNEGSYFHFTLPVYRA</sequence>
<dbReference type="EC" id="2.7.13.3" evidence="9"/>
<comment type="catalytic activity">
    <reaction evidence="1 9">
        <text>ATP + protein L-histidine = ADP + protein N-phospho-L-histidine.</text>
        <dbReference type="EC" id="2.7.13.3"/>
    </reaction>
</comment>
<dbReference type="OrthoDB" id="9773956at2"/>
<keyword evidence="6 9" id="KW-0067">ATP-binding</keyword>
<dbReference type="CDD" id="cd00082">
    <property type="entry name" value="HisKA"/>
    <property type="match status" value="1"/>
</dbReference>
<dbReference type="PRINTS" id="PR00344">
    <property type="entry name" value="BCTRLSENSOR"/>
</dbReference>
<feature type="modified residue" description="Phosphohistidine; by autocatalysis" evidence="9">
    <location>
        <position position="167"/>
    </location>
</feature>
<proteinExistence type="inferred from homology"/>
<dbReference type="InterPro" id="IPR023527">
    <property type="entry name" value="Kinase_SasA"/>
</dbReference>
<comment type="subunit">
    <text evidence="9">Homooligomerizes. Interacts with KaiC. Participates in the KaiABC clock complex, whose core is composed of a KaiC homohexamer, 6 KaiB and up to 6 KaiA dimers. SasA and KaiB(fs) compete to bind to KaiC.</text>
</comment>
<gene>
    <name evidence="9 11" type="primary">sasA</name>
    <name evidence="11" type="ORF">XM38_028250</name>
</gene>
<dbReference type="Pfam" id="PF00512">
    <property type="entry name" value="HisKA"/>
    <property type="match status" value="1"/>
</dbReference>
<dbReference type="HAMAP" id="MF_01837">
    <property type="entry name" value="Kinase_SasA"/>
    <property type="match status" value="1"/>
</dbReference>
<dbReference type="InterPro" id="IPR004358">
    <property type="entry name" value="Sig_transdc_His_kin-like_C"/>
</dbReference>
<keyword evidence="5 9" id="KW-0418">Kinase</keyword>
<dbReference type="SUPFAM" id="SSF52833">
    <property type="entry name" value="Thioredoxin-like"/>
    <property type="match status" value="1"/>
</dbReference>
<dbReference type="InterPro" id="IPR003661">
    <property type="entry name" value="HisK_dim/P_dom"/>
</dbReference>
<evidence type="ECO:0000256" key="8">
    <source>
        <dbReference type="ARBA" id="ARBA00023108"/>
    </source>
</evidence>
<dbReference type="CDD" id="cd02978">
    <property type="entry name" value="KaiB_like"/>
    <property type="match status" value="1"/>
</dbReference>
<evidence type="ECO:0000313" key="12">
    <source>
        <dbReference type="Proteomes" id="UP000191901"/>
    </source>
</evidence>
<dbReference type="GO" id="GO:0000155">
    <property type="term" value="F:phosphorelay sensor kinase activity"/>
    <property type="evidence" value="ECO:0007669"/>
    <property type="project" value="InterPro"/>
</dbReference>
<dbReference type="SMART" id="SM00387">
    <property type="entry name" value="HATPase_c"/>
    <property type="match status" value="1"/>
</dbReference>
<comment type="domain">
    <text evidence="9">The N-terminus interacts with KaiC, while the C-terminal histidine kinase domain autophosphorylates and is probably responsible for self-oligomerization. The N-terminal domain stimulates the C-terminus to autophosphorylate.</text>
</comment>
<dbReference type="InterPro" id="IPR036890">
    <property type="entry name" value="HATPase_C_sf"/>
</dbReference>
<dbReference type="PROSITE" id="PS50109">
    <property type="entry name" value="HIS_KIN"/>
    <property type="match status" value="1"/>
</dbReference>
<keyword evidence="12" id="KW-1185">Reference proteome</keyword>
<dbReference type="GO" id="GO:0007623">
    <property type="term" value="P:circadian rhythm"/>
    <property type="evidence" value="ECO:0007669"/>
    <property type="project" value="UniProtKB-UniRule"/>
</dbReference>
<evidence type="ECO:0000259" key="10">
    <source>
        <dbReference type="PROSITE" id="PS50109"/>
    </source>
</evidence>
<evidence type="ECO:0000256" key="3">
    <source>
        <dbReference type="ARBA" id="ARBA00022679"/>
    </source>
</evidence>
<keyword evidence="2 9" id="KW-0597">Phosphoprotein</keyword>
<dbReference type="Pfam" id="PF07689">
    <property type="entry name" value="KaiB"/>
    <property type="match status" value="1"/>
</dbReference>
<dbReference type="InterPro" id="IPR011649">
    <property type="entry name" value="KaiB_domain"/>
</dbReference>
<dbReference type="Pfam" id="PF02518">
    <property type="entry name" value="HATPase_c"/>
    <property type="match status" value="1"/>
</dbReference>
<dbReference type="PANTHER" id="PTHR43711:SF26">
    <property type="entry name" value="SENSOR HISTIDINE KINASE RCSC"/>
    <property type="match status" value="1"/>
</dbReference>
<dbReference type="SUPFAM" id="SSF55874">
    <property type="entry name" value="ATPase domain of HSP90 chaperone/DNA topoisomerase II/histidine kinase"/>
    <property type="match status" value="1"/>
</dbReference>
<dbReference type="SMART" id="SM00388">
    <property type="entry name" value="HisKA"/>
    <property type="match status" value="1"/>
</dbReference>
<protein>
    <recommendedName>
        <fullName evidence="9">Adaptive-response sensory-kinase SasA</fullName>
        <ecNumber evidence="9">2.7.13.3</ecNumber>
    </recommendedName>
    <alternativeName>
        <fullName evidence="9">Sensor histidine kinase SasA</fullName>
    </alternativeName>
</protein>